<comment type="similarity">
    <text evidence="2">Belongs to the eukaryotic RPB7/RPC8 RNA polymerase subunit family.</text>
</comment>
<dbReference type="FunFam" id="3.30.1490.120:FF:000001">
    <property type="entry name" value="DNA-directed RNA polymerase II subunit RPB7"/>
    <property type="match status" value="1"/>
</dbReference>
<dbReference type="GO" id="GO:0006384">
    <property type="term" value="P:transcription initiation at RNA polymerase III promoter"/>
    <property type="evidence" value="ECO:0007669"/>
    <property type="project" value="TreeGrafter"/>
</dbReference>
<feature type="domain" description="RNA polymerase III subunit Rpc25" evidence="8">
    <location>
        <begin position="83"/>
        <end position="192"/>
    </location>
</feature>
<dbReference type="Gene3D" id="2.40.50.140">
    <property type="entry name" value="Nucleic acid-binding proteins"/>
    <property type="match status" value="1"/>
</dbReference>
<dbReference type="InterPro" id="IPR045113">
    <property type="entry name" value="Rpb7-like"/>
</dbReference>
<proteinExistence type="inferred from homology"/>
<dbReference type="CDD" id="cd04330">
    <property type="entry name" value="RNAP_III_Rpc25_N"/>
    <property type="match status" value="1"/>
</dbReference>
<sequence length="200" mass="22965">IYFLTTISDLIQISPQDFEKPSVQALKDNINKKYSNKVIQKVGLCICLFDLLKSSEGLIGHGTGIVNVNVEFRMVVFRPFKGEIIQGKIKHCDITGITVHLDFFSDIFIPAPVNLFEGVRFNNAENVWVWDTDSAELFFDVEEVVRFRVESEQWEDQSPQHPLRRDENEERNSPYRIVGSMSQAGLGPLLWWDDSAVEEQ</sequence>
<name>A0A8E2JRJ3_9PEZI</name>
<evidence type="ECO:0000256" key="6">
    <source>
        <dbReference type="RuleBase" id="RU369086"/>
    </source>
</evidence>
<dbReference type="Pfam" id="PF08292">
    <property type="entry name" value="RNA_pol_Rbc25"/>
    <property type="match status" value="1"/>
</dbReference>
<dbReference type="SUPFAM" id="SSF88798">
    <property type="entry name" value="N-terminal, heterodimerisation domain of RBP7 (RpoE)"/>
    <property type="match status" value="1"/>
</dbReference>
<dbReference type="PANTHER" id="PTHR12709:SF1">
    <property type="entry name" value="DNA-DIRECTED RNA POLYMERASE III SUBUNIT RPC8"/>
    <property type="match status" value="1"/>
</dbReference>
<dbReference type="Proteomes" id="UP000250140">
    <property type="component" value="Unassembled WGS sequence"/>
</dbReference>
<keyword evidence="10" id="KW-1185">Reference proteome</keyword>
<dbReference type="InterPro" id="IPR036898">
    <property type="entry name" value="RNA_pol_Rpb7-like_N_sf"/>
</dbReference>
<dbReference type="InterPro" id="IPR012340">
    <property type="entry name" value="NA-bd_OB-fold"/>
</dbReference>
<gene>
    <name evidence="9" type="ORF">AOQ84DRAFT_296194</name>
</gene>
<evidence type="ECO:0000313" key="9">
    <source>
        <dbReference type="EMBL" id="OCL06858.1"/>
    </source>
</evidence>
<dbReference type="PANTHER" id="PTHR12709">
    <property type="entry name" value="DNA-DIRECTED RNA POLYMERASE II, III"/>
    <property type="match status" value="1"/>
</dbReference>
<comment type="subcellular location">
    <subcellularLocation>
        <location evidence="1 6">Nucleus</location>
    </subcellularLocation>
</comment>
<evidence type="ECO:0000256" key="2">
    <source>
        <dbReference type="ARBA" id="ARBA00009307"/>
    </source>
</evidence>
<keyword evidence="3 6" id="KW-0240">DNA-directed RNA polymerase</keyword>
<dbReference type="InterPro" id="IPR005576">
    <property type="entry name" value="Rpb7-like_N"/>
</dbReference>
<evidence type="ECO:0000256" key="5">
    <source>
        <dbReference type="ARBA" id="ARBA00023242"/>
    </source>
</evidence>
<protein>
    <recommendedName>
        <fullName evidence="6">DNA-directed RNA polymerase subunit</fullName>
    </recommendedName>
</protein>
<dbReference type="InterPro" id="IPR013238">
    <property type="entry name" value="RNA_pol_III_Rbc25"/>
</dbReference>
<dbReference type="SUPFAM" id="SSF50249">
    <property type="entry name" value="Nucleic acid-binding proteins"/>
    <property type="match status" value="1"/>
</dbReference>
<keyword evidence="5 6" id="KW-0539">Nucleus</keyword>
<feature type="non-terminal residue" evidence="9">
    <location>
        <position position="1"/>
    </location>
</feature>
<keyword evidence="4 6" id="KW-0804">Transcription</keyword>
<evidence type="ECO:0000259" key="8">
    <source>
        <dbReference type="Pfam" id="PF08292"/>
    </source>
</evidence>
<accession>A0A8E2JRJ3</accession>
<reference evidence="9 10" key="1">
    <citation type="journal article" date="2016" name="Nat. Commun.">
        <title>Ectomycorrhizal ecology is imprinted in the genome of the dominant symbiotic fungus Cenococcum geophilum.</title>
        <authorList>
            <consortium name="DOE Joint Genome Institute"/>
            <person name="Peter M."/>
            <person name="Kohler A."/>
            <person name="Ohm R.A."/>
            <person name="Kuo A."/>
            <person name="Krutzmann J."/>
            <person name="Morin E."/>
            <person name="Arend M."/>
            <person name="Barry K.W."/>
            <person name="Binder M."/>
            <person name="Choi C."/>
            <person name="Clum A."/>
            <person name="Copeland A."/>
            <person name="Grisel N."/>
            <person name="Haridas S."/>
            <person name="Kipfer T."/>
            <person name="LaButti K."/>
            <person name="Lindquist E."/>
            <person name="Lipzen A."/>
            <person name="Maire R."/>
            <person name="Meier B."/>
            <person name="Mihaltcheva S."/>
            <person name="Molinier V."/>
            <person name="Murat C."/>
            <person name="Poggeler S."/>
            <person name="Quandt C.A."/>
            <person name="Sperisen C."/>
            <person name="Tritt A."/>
            <person name="Tisserant E."/>
            <person name="Crous P.W."/>
            <person name="Henrissat B."/>
            <person name="Nehls U."/>
            <person name="Egli S."/>
            <person name="Spatafora J.W."/>
            <person name="Grigoriev I.V."/>
            <person name="Martin F.M."/>
        </authorList>
    </citation>
    <scope>NUCLEOTIDE SEQUENCE [LARGE SCALE GENOMIC DNA]</scope>
    <source>
        <strain evidence="9 10">CBS 207.34</strain>
    </source>
</reference>
<evidence type="ECO:0000256" key="1">
    <source>
        <dbReference type="ARBA" id="ARBA00004123"/>
    </source>
</evidence>
<dbReference type="Pfam" id="PF03876">
    <property type="entry name" value="SHS2_Rpb7-N"/>
    <property type="match status" value="1"/>
</dbReference>
<feature type="domain" description="RNA polymerase Rpb7-like N-terminal" evidence="7">
    <location>
        <begin position="8"/>
        <end position="64"/>
    </location>
</feature>
<comment type="function">
    <text evidence="6">DNA-dependent RNA polymerase which catalyzes the transcription of DNA into RNA using the four ribonucleoside triphosphates as substrates.</text>
</comment>
<dbReference type="Gene3D" id="3.30.1490.120">
    <property type="entry name" value="RNA polymerase Rpb7-like, N-terminal domain"/>
    <property type="match status" value="1"/>
</dbReference>
<dbReference type="GO" id="GO:0005666">
    <property type="term" value="C:RNA polymerase III complex"/>
    <property type="evidence" value="ECO:0007669"/>
    <property type="project" value="TreeGrafter"/>
</dbReference>
<dbReference type="EMBL" id="KV749965">
    <property type="protein sequence ID" value="OCL06858.1"/>
    <property type="molecule type" value="Genomic_DNA"/>
</dbReference>
<evidence type="ECO:0000256" key="4">
    <source>
        <dbReference type="ARBA" id="ARBA00023163"/>
    </source>
</evidence>
<evidence type="ECO:0000313" key="10">
    <source>
        <dbReference type="Proteomes" id="UP000250140"/>
    </source>
</evidence>
<evidence type="ECO:0000256" key="3">
    <source>
        <dbReference type="ARBA" id="ARBA00022478"/>
    </source>
</evidence>
<dbReference type="OrthoDB" id="10256606at2759"/>
<dbReference type="AlphaFoldDB" id="A0A8E2JRJ3"/>
<evidence type="ECO:0000259" key="7">
    <source>
        <dbReference type="Pfam" id="PF03876"/>
    </source>
</evidence>
<dbReference type="FunFam" id="2.40.50.140:FF:000221">
    <property type="entry name" value="DNA-directed RNA polymerase III subunit"/>
    <property type="match status" value="1"/>
</dbReference>
<organism evidence="9 10">
    <name type="scientific">Glonium stellatum</name>
    <dbReference type="NCBI Taxonomy" id="574774"/>
    <lineage>
        <taxon>Eukaryota</taxon>
        <taxon>Fungi</taxon>
        <taxon>Dikarya</taxon>
        <taxon>Ascomycota</taxon>
        <taxon>Pezizomycotina</taxon>
        <taxon>Dothideomycetes</taxon>
        <taxon>Pleosporomycetidae</taxon>
        <taxon>Gloniales</taxon>
        <taxon>Gloniaceae</taxon>
        <taxon>Glonium</taxon>
    </lineage>
</organism>